<dbReference type="InterPro" id="IPR045383">
    <property type="entry name" value="DUF6528"/>
</dbReference>
<keyword evidence="2" id="KW-1185">Reference proteome</keyword>
<dbReference type="KEGG" id="pseg:D3H65_18690"/>
<dbReference type="RefSeq" id="WP_119051762.1">
    <property type="nucleotide sequence ID" value="NZ_CP032157.1"/>
</dbReference>
<dbReference type="SUPFAM" id="SSF75011">
    <property type="entry name" value="3-carboxy-cis,cis-mucoante lactonizing enzyme"/>
    <property type="match status" value="1"/>
</dbReference>
<dbReference type="Pfam" id="PF20138">
    <property type="entry name" value="DUF6528"/>
    <property type="match status" value="1"/>
</dbReference>
<dbReference type="OrthoDB" id="1007317at2"/>
<accession>A0A3B7N043</accession>
<dbReference type="PROSITE" id="PS51257">
    <property type="entry name" value="PROKAR_LIPOPROTEIN"/>
    <property type="match status" value="1"/>
</dbReference>
<name>A0A3B7N043_9BACT</name>
<evidence type="ECO:0000313" key="1">
    <source>
        <dbReference type="EMBL" id="AXY75881.1"/>
    </source>
</evidence>
<organism evidence="1 2">
    <name type="scientific">Paraflavitalea soli</name>
    <dbReference type="NCBI Taxonomy" id="2315862"/>
    <lineage>
        <taxon>Bacteria</taxon>
        <taxon>Pseudomonadati</taxon>
        <taxon>Bacteroidota</taxon>
        <taxon>Chitinophagia</taxon>
        <taxon>Chitinophagales</taxon>
        <taxon>Chitinophagaceae</taxon>
        <taxon>Paraflavitalea</taxon>
    </lineage>
</organism>
<dbReference type="AlphaFoldDB" id="A0A3B7N043"/>
<protein>
    <submittedName>
        <fullName evidence="1">Uncharacterized protein</fullName>
    </submittedName>
</protein>
<sequence length="335" mass="36196">MRSFFVTASLLVALSCKRDHSGIITDTALPGETTTTAAAAATPKEIIICDQKNARIIMVDIANSNAITWEWKATAAYAMIRSGAQGWFSNLSEAKLVYNGKYVLATASGGGVALINVSSKKAIWFDYAGGNTHSAELLPNGNIVTASTTGGYLMIFTTDSYINDESAQTAPIPFEDVHNVVWDHARQRLYAAGKNKLKVFTYNNSCSAPRLVPDTTYTMPEGNAHDLFPVYGSTTDLWLTNSGHIYKFNVTTGVFTLVKTISAVKTVSSGPAGYQTIIAQANGNGGETWRTDRILDINGAAVYTNTSLGLYKARWKLVNTFSYPAGDSFHECTHP</sequence>
<gene>
    <name evidence="1" type="ORF">D3H65_18690</name>
</gene>
<dbReference type="EMBL" id="CP032157">
    <property type="protein sequence ID" value="AXY75881.1"/>
    <property type="molecule type" value="Genomic_DNA"/>
</dbReference>
<reference evidence="1 2" key="1">
    <citation type="submission" date="2018-09" db="EMBL/GenBank/DDBJ databases">
        <title>Genome sequencing of strain 6GH32-13.</title>
        <authorList>
            <person name="Weon H.-Y."/>
            <person name="Heo J."/>
            <person name="Kwon S.-W."/>
        </authorList>
    </citation>
    <scope>NUCLEOTIDE SEQUENCE [LARGE SCALE GENOMIC DNA]</scope>
    <source>
        <strain evidence="1 2">5GH32-13</strain>
    </source>
</reference>
<dbReference type="Proteomes" id="UP000263900">
    <property type="component" value="Chromosome"/>
</dbReference>
<proteinExistence type="predicted"/>
<evidence type="ECO:0000313" key="2">
    <source>
        <dbReference type="Proteomes" id="UP000263900"/>
    </source>
</evidence>